<dbReference type="RefSeq" id="WP_149734804.1">
    <property type="nucleotide sequence ID" value="NZ_FQZD01000014.1"/>
</dbReference>
<protein>
    <recommendedName>
        <fullName evidence="4">Phage transcriptional activator, RinA family</fullName>
    </recommendedName>
</protein>
<evidence type="ECO:0000256" key="1">
    <source>
        <dbReference type="SAM" id="Coils"/>
    </source>
</evidence>
<evidence type="ECO:0008006" key="4">
    <source>
        <dbReference type="Google" id="ProtNLM"/>
    </source>
</evidence>
<evidence type="ECO:0000313" key="2">
    <source>
        <dbReference type="EMBL" id="SHJ23771.1"/>
    </source>
</evidence>
<sequence length="170" mass="19466">MKSLSGYNDYVNTTRGWLKRYNQFAITVENMRDEIAANKKIMEADVSAPCAKYGDEPGGGTSELNTVEAAATRHEYLNQRIAEAQSTIDEIERILRTINRTIDGLPKDDGKLIRDHYIDRKSWRDISNEVYLTEKWARDRGNKAVKEMAKMIFGIKAMPPDQQSLFIFSI</sequence>
<organism evidence="2 3">
    <name type="scientific">Propionispora hippei DSM 15287</name>
    <dbReference type="NCBI Taxonomy" id="1123003"/>
    <lineage>
        <taxon>Bacteria</taxon>
        <taxon>Bacillati</taxon>
        <taxon>Bacillota</taxon>
        <taxon>Negativicutes</taxon>
        <taxon>Selenomonadales</taxon>
        <taxon>Sporomusaceae</taxon>
        <taxon>Propionispora</taxon>
    </lineage>
</organism>
<keyword evidence="1" id="KW-0175">Coiled coil</keyword>
<evidence type="ECO:0000313" key="3">
    <source>
        <dbReference type="Proteomes" id="UP000322917"/>
    </source>
</evidence>
<dbReference type="OrthoDB" id="1666657at2"/>
<dbReference type="AlphaFoldDB" id="A0A1M6HNC6"/>
<gene>
    <name evidence="2" type="ORF">SAMN02745170_02047</name>
</gene>
<proteinExistence type="predicted"/>
<keyword evidence="3" id="KW-1185">Reference proteome</keyword>
<dbReference type="Proteomes" id="UP000322917">
    <property type="component" value="Unassembled WGS sequence"/>
</dbReference>
<reference evidence="2 3" key="1">
    <citation type="submission" date="2016-11" db="EMBL/GenBank/DDBJ databases">
        <authorList>
            <person name="Varghese N."/>
            <person name="Submissions S."/>
        </authorList>
    </citation>
    <scope>NUCLEOTIDE SEQUENCE [LARGE SCALE GENOMIC DNA]</scope>
    <source>
        <strain evidence="2 3">DSM 15287</strain>
    </source>
</reference>
<accession>A0A1M6HNC6</accession>
<dbReference type="EMBL" id="FQZD01000014">
    <property type="protein sequence ID" value="SHJ23771.1"/>
    <property type="molecule type" value="Genomic_DNA"/>
</dbReference>
<name>A0A1M6HNC6_9FIRM</name>
<feature type="coiled-coil region" evidence="1">
    <location>
        <begin position="74"/>
        <end position="101"/>
    </location>
</feature>